<dbReference type="PANTHER" id="PTHR18841">
    <property type="entry name" value="VITELLINE MEMBRANE OUTER LAYER PROTEIN I-RELATED"/>
    <property type="match status" value="1"/>
</dbReference>
<dbReference type="AlphaFoldDB" id="A0AAE1FYI5"/>
<dbReference type="Pfam" id="PF03762">
    <property type="entry name" value="VOMI"/>
    <property type="match status" value="1"/>
</dbReference>
<dbReference type="Gene3D" id="2.100.10.20">
    <property type="entry name" value="Vitelline membrane outer layer protein I (VOMI)"/>
    <property type="match status" value="1"/>
</dbReference>
<gene>
    <name evidence="3" type="ORF">Pcinc_012622</name>
    <name evidence="2" type="ORF">Pcinc_044445</name>
</gene>
<reference evidence="3" key="1">
    <citation type="submission" date="2023-10" db="EMBL/GenBank/DDBJ databases">
        <title>Genome assemblies of two species of porcelain crab, Petrolisthes cinctipes and Petrolisthes manimaculis (Anomura: Porcellanidae).</title>
        <authorList>
            <person name="Angst P."/>
        </authorList>
    </citation>
    <scope>NUCLEOTIDE SEQUENCE</scope>
    <source>
        <strain evidence="3">PB745_01</strain>
        <tissue evidence="3">Gill</tissue>
    </source>
</reference>
<dbReference type="InterPro" id="IPR036706">
    <property type="entry name" value="VOMI_sf"/>
</dbReference>
<feature type="signal peptide" evidence="1">
    <location>
        <begin position="1"/>
        <end position="19"/>
    </location>
</feature>
<comment type="caution">
    <text evidence="3">The sequence shown here is derived from an EMBL/GenBank/DDBJ whole genome shotgun (WGS) entry which is preliminary data.</text>
</comment>
<dbReference type="GO" id="GO:0005615">
    <property type="term" value="C:extracellular space"/>
    <property type="evidence" value="ECO:0007669"/>
    <property type="project" value="TreeGrafter"/>
</dbReference>
<dbReference type="InterPro" id="IPR005515">
    <property type="entry name" value="VOMI"/>
</dbReference>
<sequence length="239" mass="25851">MSAPRFLLLLLPLFALAWAAPNPHQLAESINIDNGLDRGDWGTIDMCPSGDFAFAFEIKYSGLGFVDDTSVNAIRMYCRNGAGDLTGSTLSTEGKYGQWQGMRTCGAGQSLTGMRANVVPDMGTFGDDLGMDNLQMICGDGHVMDGLYGASNSTTPPNPKYKGPVVTREMREVEGRQVEAVRTKIALSAQTRDYGEWGMWGKCSPGNKICGHESRVEHESTLSDDAGLVDVIMFCCDTL</sequence>
<dbReference type="EMBL" id="JAWQEG010001033">
    <property type="protein sequence ID" value="KAK3883032.1"/>
    <property type="molecule type" value="Genomic_DNA"/>
</dbReference>
<evidence type="ECO:0000256" key="1">
    <source>
        <dbReference type="SAM" id="SignalP"/>
    </source>
</evidence>
<evidence type="ECO:0008006" key="5">
    <source>
        <dbReference type="Google" id="ProtNLM"/>
    </source>
</evidence>
<dbReference type="Proteomes" id="UP001286313">
    <property type="component" value="Unassembled WGS sequence"/>
</dbReference>
<keyword evidence="4" id="KW-1185">Reference proteome</keyword>
<protein>
    <recommendedName>
        <fullName evidence="5">Vitelline membrane outer layer protein 1</fullName>
    </recommendedName>
</protein>
<name>A0AAE1FYI5_PETCI</name>
<organism evidence="3 4">
    <name type="scientific">Petrolisthes cinctipes</name>
    <name type="common">Flat porcelain crab</name>
    <dbReference type="NCBI Taxonomy" id="88211"/>
    <lineage>
        <taxon>Eukaryota</taxon>
        <taxon>Metazoa</taxon>
        <taxon>Ecdysozoa</taxon>
        <taxon>Arthropoda</taxon>
        <taxon>Crustacea</taxon>
        <taxon>Multicrustacea</taxon>
        <taxon>Malacostraca</taxon>
        <taxon>Eumalacostraca</taxon>
        <taxon>Eucarida</taxon>
        <taxon>Decapoda</taxon>
        <taxon>Pleocyemata</taxon>
        <taxon>Anomura</taxon>
        <taxon>Galatheoidea</taxon>
        <taxon>Porcellanidae</taxon>
        <taxon>Petrolisthes</taxon>
    </lineage>
</organism>
<dbReference type="EMBL" id="JAWQEG010009362">
    <property type="protein sequence ID" value="KAK3848780.1"/>
    <property type="molecule type" value="Genomic_DNA"/>
</dbReference>
<evidence type="ECO:0000313" key="3">
    <source>
        <dbReference type="EMBL" id="KAK3883032.1"/>
    </source>
</evidence>
<evidence type="ECO:0000313" key="4">
    <source>
        <dbReference type="Proteomes" id="UP001286313"/>
    </source>
</evidence>
<keyword evidence="1" id="KW-0732">Signal</keyword>
<feature type="chain" id="PRO_5042442810" description="Vitelline membrane outer layer protein 1" evidence="1">
    <location>
        <begin position="20"/>
        <end position="239"/>
    </location>
</feature>
<evidence type="ECO:0000313" key="2">
    <source>
        <dbReference type="EMBL" id="KAK3848780.1"/>
    </source>
</evidence>
<accession>A0AAE1FYI5</accession>
<dbReference type="SUPFAM" id="SSF51092">
    <property type="entry name" value="Vitelline membrane outer protein-I (VMO-I)"/>
    <property type="match status" value="1"/>
</dbReference>
<proteinExistence type="predicted"/>
<dbReference type="PANTHER" id="PTHR18841:SF0">
    <property type="entry name" value="VITELLINE MEMBRANE OUTER LAYER 1 HOMOLOG A-RELATED"/>
    <property type="match status" value="1"/>
</dbReference>